<name>A0A0F9LMR9_9ZZZZ</name>
<dbReference type="EMBL" id="LAZR01006955">
    <property type="protein sequence ID" value="KKM88471.1"/>
    <property type="molecule type" value="Genomic_DNA"/>
</dbReference>
<comment type="caution">
    <text evidence="1">The sequence shown here is derived from an EMBL/GenBank/DDBJ whole genome shotgun (WGS) entry which is preliminary data.</text>
</comment>
<organism evidence="1">
    <name type="scientific">marine sediment metagenome</name>
    <dbReference type="NCBI Taxonomy" id="412755"/>
    <lineage>
        <taxon>unclassified sequences</taxon>
        <taxon>metagenomes</taxon>
        <taxon>ecological metagenomes</taxon>
    </lineage>
</organism>
<sequence>MPSAQLALGLQLRDQGISLVSQNNAAWRQATRRIAARIAEQEGQVAADQLHELCGPPTHQNAYGGVLRSPHFLLVGYRLSQHPSAHARRIGVYQLSKRGREELLDG</sequence>
<protein>
    <submittedName>
        <fullName evidence="1">Uncharacterized protein</fullName>
    </submittedName>
</protein>
<dbReference type="AlphaFoldDB" id="A0A0F9LMR9"/>
<gene>
    <name evidence="1" type="ORF">LCGC14_1258480</name>
</gene>
<reference evidence="1" key="1">
    <citation type="journal article" date="2015" name="Nature">
        <title>Complex archaea that bridge the gap between prokaryotes and eukaryotes.</title>
        <authorList>
            <person name="Spang A."/>
            <person name="Saw J.H."/>
            <person name="Jorgensen S.L."/>
            <person name="Zaremba-Niedzwiedzka K."/>
            <person name="Martijn J."/>
            <person name="Lind A.E."/>
            <person name="van Eijk R."/>
            <person name="Schleper C."/>
            <person name="Guy L."/>
            <person name="Ettema T.J."/>
        </authorList>
    </citation>
    <scope>NUCLEOTIDE SEQUENCE</scope>
</reference>
<proteinExistence type="predicted"/>
<accession>A0A0F9LMR9</accession>
<evidence type="ECO:0000313" key="1">
    <source>
        <dbReference type="EMBL" id="KKM88471.1"/>
    </source>
</evidence>